<keyword evidence="2" id="KW-0680">Restriction system</keyword>
<name>A0A4U9H7S5_SERRU</name>
<dbReference type="GO" id="GO:0009307">
    <property type="term" value="P:DNA restriction-modification system"/>
    <property type="evidence" value="ECO:0007669"/>
    <property type="project" value="UniProtKB-KW"/>
</dbReference>
<dbReference type="Pfam" id="PF01420">
    <property type="entry name" value="Methylase_S"/>
    <property type="match status" value="2"/>
</dbReference>
<evidence type="ECO:0000313" key="6">
    <source>
        <dbReference type="Proteomes" id="UP000307968"/>
    </source>
</evidence>
<evidence type="ECO:0000313" key="5">
    <source>
        <dbReference type="EMBL" id="VTP59670.1"/>
    </source>
</evidence>
<dbReference type="Gene3D" id="3.90.220.20">
    <property type="entry name" value="DNA methylase specificity domains"/>
    <property type="match status" value="2"/>
</dbReference>
<evidence type="ECO:0000256" key="1">
    <source>
        <dbReference type="ARBA" id="ARBA00010923"/>
    </source>
</evidence>
<dbReference type="GO" id="GO:0003677">
    <property type="term" value="F:DNA binding"/>
    <property type="evidence" value="ECO:0007669"/>
    <property type="project" value="UniProtKB-KW"/>
</dbReference>
<reference evidence="5 6" key="1">
    <citation type="submission" date="2019-05" db="EMBL/GenBank/DDBJ databases">
        <authorList>
            <consortium name="Pathogen Informatics"/>
        </authorList>
    </citation>
    <scope>NUCLEOTIDE SEQUENCE [LARGE SCALE GENOMIC DNA]</scope>
    <source>
        <strain evidence="5 6">NCTC12971</strain>
    </source>
</reference>
<dbReference type="AlphaFoldDB" id="A0A4U9H7S5"/>
<dbReference type="RefSeq" id="WP_054306019.1">
    <property type="nucleotide sequence ID" value="NZ_CAMIPJ010000004.1"/>
</dbReference>
<keyword evidence="3" id="KW-0238">DNA-binding</keyword>
<dbReference type="SUPFAM" id="SSF116734">
    <property type="entry name" value="DNA methylase specificity domain"/>
    <property type="match status" value="2"/>
</dbReference>
<evidence type="ECO:0000256" key="3">
    <source>
        <dbReference type="ARBA" id="ARBA00023125"/>
    </source>
</evidence>
<proteinExistence type="inferred from homology"/>
<organism evidence="5 6">
    <name type="scientific">Serratia rubidaea</name>
    <name type="common">Serratia marinorubra</name>
    <dbReference type="NCBI Taxonomy" id="61652"/>
    <lineage>
        <taxon>Bacteria</taxon>
        <taxon>Pseudomonadati</taxon>
        <taxon>Pseudomonadota</taxon>
        <taxon>Gammaproteobacteria</taxon>
        <taxon>Enterobacterales</taxon>
        <taxon>Yersiniaceae</taxon>
        <taxon>Serratia</taxon>
    </lineage>
</organism>
<accession>A0A4U9H7S5</accession>
<gene>
    <name evidence="5" type="ORF">NCTC12971_00095</name>
</gene>
<dbReference type="InterPro" id="IPR000055">
    <property type="entry name" value="Restrct_endonuc_typeI_TRD"/>
</dbReference>
<evidence type="ECO:0000259" key="4">
    <source>
        <dbReference type="Pfam" id="PF01420"/>
    </source>
</evidence>
<dbReference type="Proteomes" id="UP000307968">
    <property type="component" value="Chromosome"/>
</dbReference>
<dbReference type="PANTHER" id="PTHR30408">
    <property type="entry name" value="TYPE-1 RESTRICTION ENZYME ECOKI SPECIFICITY PROTEIN"/>
    <property type="match status" value="1"/>
</dbReference>
<dbReference type="InterPro" id="IPR044946">
    <property type="entry name" value="Restrct_endonuc_typeI_TRD_sf"/>
</dbReference>
<dbReference type="REBASE" id="316858">
    <property type="entry name" value="S.Sru12971ORF96P"/>
</dbReference>
<protein>
    <submittedName>
        <fullName evidence="5">EcoKI restriction-modification system protein HsdS</fullName>
    </submittedName>
</protein>
<feature type="domain" description="Type I restriction modification DNA specificity" evidence="4">
    <location>
        <begin position="7"/>
        <end position="181"/>
    </location>
</feature>
<feature type="domain" description="Type I restriction modification DNA specificity" evidence="4">
    <location>
        <begin position="264"/>
        <end position="380"/>
    </location>
</feature>
<sequence length="448" mass="49871">MRSNLIYSLSEIAEIYDGPHATPKKLEEGDAIFLSISSIEDGRLNLEKSSFISEDDFVKWTRRVTPQAGDVVFSYETKIGEASIIPEGLRCCLGRRMGLLRAKQDKVLPQYLLYAYLSPAFQEVIREKTIHGSTTDRISIKEMPSFNIQIPDITTQKKVIQVLNSIDSKLYKNTEINQTLEKISQALFKSWFVDFEPVKAKIAVLEAGGSQEEATLAAMTAISGKNADSLVVFEREQPEKYAELKTTAELFPSAMQASELGAVPVGWSSQRLSNIATLHYGKALKKTERIDGPYPVYGSGGITGYHNSYLVEGPSIIVGRKGSIGTVYWEDGEFHPIDTVYYVTKKEGIPLSYLYYLIKTLNLPSMNTDAAVPGLNRDNVYRLEVLQPTQSILNRFDNNISTIRNGIQKNNTTIVSLVDLRDTLLPKLLSGEITLPEAEASVKDAEHV</sequence>
<dbReference type="PANTHER" id="PTHR30408:SF13">
    <property type="entry name" value="TYPE I RESTRICTION ENZYME HINDI SPECIFICITY SUBUNIT"/>
    <property type="match status" value="1"/>
</dbReference>
<dbReference type="InterPro" id="IPR052021">
    <property type="entry name" value="Type-I_RS_S_subunit"/>
</dbReference>
<evidence type="ECO:0000256" key="2">
    <source>
        <dbReference type="ARBA" id="ARBA00022747"/>
    </source>
</evidence>
<dbReference type="CDD" id="cd17267">
    <property type="entry name" value="RMtype1_S_EcoAO83I-TRD1-CR1_like"/>
    <property type="match status" value="1"/>
</dbReference>
<comment type="similarity">
    <text evidence="1">Belongs to the type-I restriction system S methylase family.</text>
</comment>
<dbReference type="GeneID" id="61763586"/>
<dbReference type="EMBL" id="LR590463">
    <property type="protein sequence ID" value="VTP59670.1"/>
    <property type="molecule type" value="Genomic_DNA"/>
</dbReference>